<reference evidence="2" key="1">
    <citation type="submission" date="2020-11" db="EMBL/GenBank/DDBJ databases">
        <authorList>
            <person name="Tran Van P."/>
        </authorList>
    </citation>
    <scope>NUCLEOTIDE SEQUENCE</scope>
</reference>
<organism evidence="2">
    <name type="scientific">Cyprideis torosa</name>
    <dbReference type="NCBI Taxonomy" id="163714"/>
    <lineage>
        <taxon>Eukaryota</taxon>
        <taxon>Metazoa</taxon>
        <taxon>Ecdysozoa</taxon>
        <taxon>Arthropoda</taxon>
        <taxon>Crustacea</taxon>
        <taxon>Oligostraca</taxon>
        <taxon>Ostracoda</taxon>
        <taxon>Podocopa</taxon>
        <taxon>Podocopida</taxon>
        <taxon>Cytherocopina</taxon>
        <taxon>Cytheroidea</taxon>
        <taxon>Cytherideidae</taxon>
        <taxon>Cyprideis</taxon>
    </lineage>
</organism>
<dbReference type="InterPro" id="IPR019563">
    <property type="entry name" value="GH97_catalytic"/>
</dbReference>
<dbReference type="EMBL" id="OB666129">
    <property type="protein sequence ID" value="CAD7233360.1"/>
    <property type="molecule type" value="Genomic_DNA"/>
</dbReference>
<dbReference type="PANTHER" id="PTHR35803:SF1">
    <property type="entry name" value="GLUCAN 1,4-ALPHA-GLUCOSIDASE SUSB"/>
    <property type="match status" value="1"/>
</dbReference>
<dbReference type="AlphaFoldDB" id="A0A7R8WKD9"/>
<evidence type="ECO:0000313" key="2">
    <source>
        <dbReference type="EMBL" id="CAD7233360.1"/>
    </source>
</evidence>
<feature type="domain" description="Glycosyl-hydrolase 97 catalytic" evidence="1">
    <location>
        <begin position="25"/>
        <end position="88"/>
    </location>
</feature>
<protein>
    <recommendedName>
        <fullName evidence="1">Glycosyl-hydrolase 97 catalytic domain-containing protein</fullName>
    </recommendedName>
</protein>
<dbReference type="OrthoDB" id="10055878at2759"/>
<evidence type="ECO:0000259" key="1">
    <source>
        <dbReference type="Pfam" id="PF10566"/>
    </source>
</evidence>
<dbReference type="Pfam" id="PF10566">
    <property type="entry name" value="Glyco_hydro_97"/>
    <property type="match status" value="1"/>
</dbReference>
<proteinExistence type="predicted"/>
<gene>
    <name evidence="2" type="ORF">CTOB1V02_LOCUS11182</name>
</gene>
<dbReference type="Gene3D" id="3.20.20.70">
    <property type="entry name" value="Aldolase class I"/>
    <property type="match status" value="1"/>
</dbReference>
<dbReference type="InterPro" id="IPR052720">
    <property type="entry name" value="Glycosyl_hydrolase_97"/>
</dbReference>
<name>A0A7R8WKD9_9CRUS</name>
<dbReference type="PANTHER" id="PTHR35803">
    <property type="entry name" value="GLUCAN 1,4-ALPHA-GLUCOSIDASE SUSB-RELATED"/>
    <property type="match status" value="1"/>
</dbReference>
<feature type="non-terminal residue" evidence="2">
    <location>
        <position position="88"/>
    </location>
</feature>
<accession>A0A7R8WKD9</accession>
<dbReference type="InterPro" id="IPR013785">
    <property type="entry name" value="Aldolase_TIM"/>
</dbReference>
<sequence>MHIGVGSWDYGMIRDDNGNWINPGKGHGKHAATTENAKRYIDFAAQHNITGLLVEGWNTGWEHWIGFEDREGVFDFVTPYPDYDLEEV</sequence>